<dbReference type="SMART" id="SM00774">
    <property type="entry name" value="WRKY"/>
    <property type="match status" value="1"/>
</dbReference>
<reference evidence="9" key="2">
    <citation type="submission" date="2025-08" db="UniProtKB">
        <authorList>
            <consortium name="RefSeq"/>
        </authorList>
    </citation>
    <scope>IDENTIFICATION</scope>
    <source>
        <tissue evidence="9">Young leaves</tissue>
    </source>
</reference>
<dbReference type="OrthoDB" id="2021064at2759"/>
<name>A0A8B8JRW0_ABRPR</name>
<evidence type="ECO:0000256" key="6">
    <source>
        <dbReference type="SAM" id="MobiDB-lite"/>
    </source>
</evidence>
<dbReference type="AlphaFoldDB" id="A0A8B8JRW0"/>
<dbReference type="SUPFAM" id="SSF118290">
    <property type="entry name" value="WRKY DNA-binding domain"/>
    <property type="match status" value="1"/>
</dbReference>
<dbReference type="InterPro" id="IPR036576">
    <property type="entry name" value="WRKY_dom_sf"/>
</dbReference>
<comment type="subcellular location">
    <subcellularLocation>
        <location evidence="1">Nucleus</location>
    </subcellularLocation>
</comment>
<proteinExistence type="predicted"/>
<gene>
    <name evidence="9" type="primary">LOC113848092</name>
</gene>
<evidence type="ECO:0000256" key="4">
    <source>
        <dbReference type="ARBA" id="ARBA00023163"/>
    </source>
</evidence>
<dbReference type="Gene3D" id="2.20.25.80">
    <property type="entry name" value="WRKY domain"/>
    <property type="match status" value="1"/>
</dbReference>
<keyword evidence="8" id="KW-1185">Reference proteome</keyword>
<dbReference type="InterPro" id="IPR044810">
    <property type="entry name" value="WRKY_plant"/>
</dbReference>
<dbReference type="PROSITE" id="PS50811">
    <property type="entry name" value="WRKY"/>
    <property type="match status" value="1"/>
</dbReference>
<reference evidence="8" key="1">
    <citation type="journal article" date="2019" name="Toxins">
        <title>Detection of Abrin-Like and Prepropulchellin-Like Toxin Genes and Transcripts Using Whole Genome Sequencing and Full-Length Transcript Sequencing of Abrus precatorius.</title>
        <authorList>
            <person name="Hovde B.T."/>
            <person name="Daligault H.E."/>
            <person name="Hanschen E.R."/>
            <person name="Kunde Y.A."/>
            <person name="Johnson M.B."/>
            <person name="Starkenburg S.R."/>
            <person name="Johnson S.L."/>
        </authorList>
    </citation>
    <scope>NUCLEOTIDE SEQUENCE [LARGE SCALE GENOMIC DNA]</scope>
</reference>
<evidence type="ECO:0000256" key="1">
    <source>
        <dbReference type="ARBA" id="ARBA00004123"/>
    </source>
</evidence>
<dbReference type="Pfam" id="PF03106">
    <property type="entry name" value="WRKY"/>
    <property type="match status" value="1"/>
</dbReference>
<accession>A0A8B8JRW0</accession>
<dbReference type="KEGG" id="aprc:113848092"/>
<feature type="region of interest" description="Disordered" evidence="6">
    <location>
        <begin position="88"/>
        <end position="121"/>
    </location>
</feature>
<dbReference type="GO" id="GO:0003700">
    <property type="term" value="F:DNA-binding transcription factor activity"/>
    <property type="evidence" value="ECO:0007669"/>
    <property type="project" value="InterPro"/>
</dbReference>
<evidence type="ECO:0000256" key="2">
    <source>
        <dbReference type="ARBA" id="ARBA00023015"/>
    </source>
</evidence>
<protein>
    <submittedName>
        <fullName evidence="9">Probable WRKY transcription factor 70</fullName>
    </submittedName>
</protein>
<keyword evidence="2" id="KW-0805">Transcription regulation</keyword>
<dbReference type="GeneID" id="113848092"/>
<organism evidence="8 9">
    <name type="scientific">Abrus precatorius</name>
    <name type="common">Indian licorice</name>
    <name type="synonym">Glycine abrus</name>
    <dbReference type="NCBI Taxonomy" id="3816"/>
    <lineage>
        <taxon>Eukaryota</taxon>
        <taxon>Viridiplantae</taxon>
        <taxon>Streptophyta</taxon>
        <taxon>Embryophyta</taxon>
        <taxon>Tracheophyta</taxon>
        <taxon>Spermatophyta</taxon>
        <taxon>Magnoliopsida</taxon>
        <taxon>eudicotyledons</taxon>
        <taxon>Gunneridae</taxon>
        <taxon>Pentapetalae</taxon>
        <taxon>rosids</taxon>
        <taxon>fabids</taxon>
        <taxon>Fabales</taxon>
        <taxon>Fabaceae</taxon>
        <taxon>Papilionoideae</taxon>
        <taxon>50 kb inversion clade</taxon>
        <taxon>NPAAA clade</taxon>
        <taxon>indigoferoid/millettioid clade</taxon>
        <taxon>Abreae</taxon>
        <taxon>Abrus</taxon>
    </lineage>
</organism>
<evidence type="ECO:0000313" key="9">
    <source>
        <dbReference type="RefSeq" id="XP_027333278.1"/>
    </source>
</evidence>
<evidence type="ECO:0000256" key="5">
    <source>
        <dbReference type="ARBA" id="ARBA00023242"/>
    </source>
</evidence>
<dbReference type="InterPro" id="IPR003657">
    <property type="entry name" value="WRKY_dom"/>
</dbReference>
<keyword evidence="5" id="KW-0539">Nucleus</keyword>
<evidence type="ECO:0000256" key="3">
    <source>
        <dbReference type="ARBA" id="ARBA00023125"/>
    </source>
</evidence>
<dbReference type="GO" id="GO:0043565">
    <property type="term" value="F:sequence-specific DNA binding"/>
    <property type="evidence" value="ECO:0007669"/>
    <property type="project" value="InterPro"/>
</dbReference>
<sequence length="320" mass="36161">MKIVSSETESVSANRERMIIRELVQGQEAATQLKVLLQKPFGSEGYLSSEELLANVLRSFNEVISIITSSSSELGSAGGVAHRNLLSSGENGSQVAGSGYDPTCEDSSESRKRSQKGGRGCYKRRKRAQTWTIVSYNTDDNYVWRKYGQKEIMNSEFPRSYFRCSHKYDEDCRATKQVQRDQENPDMYRTTYIGCHTCNATPKATNSITDSTTWESYLLKSDPNKKVPNDHDHHNISAPSLTIKQELPKEDTPGDVKDQKLDHSLWSELKDFEPYKPAINVPLKMVSDNGARNSQCLDMDFGVESVHFGSDFHFDESHFD</sequence>
<keyword evidence="4" id="KW-0804">Transcription</keyword>
<dbReference type="RefSeq" id="XP_027333278.1">
    <property type="nucleotide sequence ID" value="XM_027477477.1"/>
</dbReference>
<feature type="domain" description="WRKY" evidence="7">
    <location>
        <begin position="139"/>
        <end position="201"/>
    </location>
</feature>
<dbReference type="PANTHER" id="PTHR31282">
    <property type="entry name" value="WRKY TRANSCRIPTION FACTOR 21-RELATED"/>
    <property type="match status" value="1"/>
</dbReference>
<evidence type="ECO:0000259" key="7">
    <source>
        <dbReference type="PROSITE" id="PS50811"/>
    </source>
</evidence>
<dbReference type="Proteomes" id="UP000694853">
    <property type="component" value="Unplaced"/>
</dbReference>
<evidence type="ECO:0000313" key="8">
    <source>
        <dbReference type="Proteomes" id="UP000694853"/>
    </source>
</evidence>
<keyword evidence="3" id="KW-0238">DNA-binding</keyword>
<dbReference type="GO" id="GO:0005634">
    <property type="term" value="C:nucleus"/>
    <property type="evidence" value="ECO:0007669"/>
    <property type="project" value="UniProtKB-SubCell"/>
</dbReference>